<evidence type="ECO:0000313" key="1">
    <source>
        <dbReference type="EMBL" id="ERN10906.1"/>
    </source>
</evidence>
<gene>
    <name evidence="1" type="ORF">AMTR_s00164p00027140</name>
</gene>
<keyword evidence="2" id="KW-1185">Reference proteome</keyword>
<dbReference type="AlphaFoldDB" id="W1PT65"/>
<reference evidence="2" key="1">
    <citation type="journal article" date="2013" name="Science">
        <title>The Amborella genome and the evolution of flowering plants.</title>
        <authorList>
            <consortium name="Amborella Genome Project"/>
        </authorList>
    </citation>
    <scope>NUCLEOTIDE SEQUENCE [LARGE SCALE GENOMIC DNA]</scope>
</reference>
<dbReference type="Gramene" id="ERN10906">
    <property type="protein sequence ID" value="ERN10906"/>
    <property type="gene ID" value="AMTR_s00164p00027140"/>
</dbReference>
<dbReference type="Proteomes" id="UP000017836">
    <property type="component" value="Unassembled WGS sequence"/>
</dbReference>
<evidence type="ECO:0000313" key="2">
    <source>
        <dbReference type="Proteomes" id="UP000017836"/>
    </source>
</evidence>
<organism evidence="1 2">
    <name type="scientific">Amborella trichopoda</name>
    <dbReference type="NCBI Taxonomy" id="13333"/>
    <lineage>
        <taxon>Eukaryota</taxon>
        <taxon>Viridiplantae</taxon>
        <taxon>Streptophyta</taxon>
        <taxon>Embryophyta</taxon>
        <taxon>Tracheophyta</taxon>
        <taxon>Spermatophyta</taxon>
        <taxon>Magnoliopsida</taxon>
        <taxon>Amborellales</taxon>
        <taxon>Amborellaceae</taxon>
        <taxon>Amborella</taxon>
    </lineage>
</organism>
<sequence>MHCQSTVASATLLPERIHRVPQRNVSKRCTARAKSCDARANSLIAGANYHTAEALWLQKVCCRSHCLYRRSVFLYHWSDVINRPSALAPEGLLPE</sequence>
<dbReference type="HOGENOM" id="CLU_2375660_0_0_1"/>
<proteinExistence type="predicted"/>
<protein>
    <submittedName>
        <fullName evidence="1">Uncharacterized protein</fullName>
    </submittedName>
</protein>
<dbReference type="EMBL" id="KI392764">
    <property type="protein sequence ID" value="ERN10906.1"/>
    <property type="molecule type" value="Genomic_DNA"/>
</dbReference>
<name>W1PT65_AMBTC</name>
<accession>W1PT65</accession>